<dbReference type="Proteomes" id="UP000037247">
    <property type="component" value="Unassembled WGS sequence"/>
</dbReference>
<feature type="compositionally biased region" description="Basic and acidic residues" evidence="1">
    <location>
        <begin position="191"/>
        <end position="200"/>
    </location>
</feature>
<dbReference type="InterPro" id="IPR024495">
    <property type="entry name" value="DUF2771"/>
</dbReference>
<dbReference type="RefSeq" id="WP_049697811.1">
    <property type="nucleotide sequence ID" value="NZ_LDTZ01000014.1"/>
</dbReference>
<dbReference type="Pfam" id="PF10969">
    <property type="entry name" value="DUF2771"/>
    <property type="match status" value="1"/>
</dbReference>
<feature type="transmembrane region" description="Helical" evidence="2">
    <location>
        <begin position="12"/>
        <end position="34"/>
    </location>
</feature>
<keyword evidence="2" id="KW-0812">Transmembrane</keyword>
<evidence type="ECO:0008006" key="5">
    <source>
        <dbReference type="Google" id="ProtNLM"/>
    </source>
</evidence>
<proteinExistence type="predicted"/>
<organism evidence="3 4">
    <name type="scientific">Gordonia jacobaea</name>
    <dbReference type="NCBI Taxonomy" id="122202"/>
    <lineage>
        <taxon>Bacteria</taxon>
        <taxon>Bacillati</taxon>
        <taxon>Actinomycetota</taxon>
        <taxon>Actinomycetes</taxon>
        <taxon>Mycobacteriales</taxon>
        <taxon>Gordoniaceae</taxon>
        <taxon>Gordonia</taxon>
    </lineage>
</organism>
<evidence type="ECO:0000313" key="3">
    <source>
        <dbReference type="EMBL" id="KNA92596.1"/>
    </source>
</evidence>
<keyword evidence="2" id="KW-0472">Membrane</keyword>
<feature type="region of interest" description="Disordered" evidence="1">
    <location>
        <begin position="173"/>
        <end position="200"/>
    </location>
</feature>
<keyword evidence="4" id="KW-1185">Reference proteome</keyword>
<dbReference type="EMBL" id="LDTZ01000014">
    <property type="protein sequence ID" value="KNA92596.1"/>
    <property type="molecule type" value="Genomic_DNA"/>
</dbReference>
<gene>
    <name evidence="3" type="ORF">ABW18_04700</name>
</gene>
<reference evidence="3 4" key="1">
    <citation type="submission" date="2015-05" db="EMBL/GenBank/DDBJ databases">
        <title>Draft genome sequence of the bacterium Gordonia jacobaea a new member of the Gordonia genus.</title>
        <authorList>
            <person name="Jimenez-Galisteo G."/>
            <person name="Dominguez A."/>
            <person name="Munoz E."/>
            <person name="Vinas M."/>
        </authorList>
    </citation>
    <scope>NUCLEOTIDE SEQUENCE [LARGE SCALE GENOMIC DNA]</scope>
    <source>
        <strain evidence="4">mv1</strain>
    </source>
</reference>
<evidence type="ECO:0000256" key="1">
    <source>
        <dbReference type="SAM" id="MobiDB-lite"/>
    </source>
</evidence>
<evidence type="ECO:0000256" key="2">
    <source>
        <dbReference type="SAM" id="Phobius"/>
    </source>
</evidence>
<keyword evidence="2" id="KW-1133">Transmembrane helix</keyword>
<evidence type="ECO:0000313" key="4">
    <source>
        <dbReference type="Proteomes" id="UP000037247"/>
    </source>
</evidence>
<accession>A0ABR5IFV0</accession>
<comment type="caution">
    <text evidence="3">The sequence shown here is derived from an EMBL/GenBank/DDBJ whole genome shotgun (WGS) entry which is preliminary data.</text>
</comment>
<sequence length="200" mass="21544">MQFNSGEKKAVAIIAIVAVVFTGVVGGIVSALVVGKHHDERGYLHVAIDDQLITVKPTEWCDVLMQNCTADQDQALRGQHAPLPIGQSAMLSVSENISDHPWLLYLLYADRNGVIINPDPTPEYKTSGSAFTLELPSRPDRVLVNIEVQPLSAVVVDGQFQVARGVLALNTTPDGFRVKQPSPQNPSAPSERVEEPSATG</sequence>
<name>A0ABR5IFV0_9ACTN</name>
<protein>
    <recommendedName>
        <fullName evidence="5">DUF2771 domain-containing protein</fullName>
    </recommendedName>
</protein>